<dbReference type="EMBL" id="JAPTGG010000007">
    <property type="protein sequence ID" value="MCZ0865472.1"/>
    <property type="molecule type" value="Genomic_DNA"/>
</dbReference>
<feature type="chain" id="PRO_5039890667" evidence="13">
    <location>
        <begin position="22"/>
        <end position="776"/>
    </location>
</feature>
<keyword evidence="7" id="KW-0406">Ion transport</keyword>
<evidence type="ECO:0000256" key="5">
    <source>
        <dbReference type="ARBA" id="ARBA00022692"/>
    </source>
</evidence>
<evidence type="ECO:0000256" key="11">
    <source>
        <dbReference type="PROSITE-ProRule" id="PRU01360"/>
    </source>
</evidence>
<reference evidence="16 17" key="1">
    <citation type="submission" date="2022-12" db="EMBL/GenBank/DDBJ databases">
        <title>Dasania phycosphaerae sp. nov., isolated from particulate material of the south coast of Korea.</title>
        <authorList>
            <person name="Jiang Y."/>
        </authorList>
    </citation>
    <scope>NUCLEOTIDE SEQUENCE [LARGE SCALE GENOMIC DNA]</scope>
    <source>
        <strain evidence="16 17">GY-19</strain>
    </source>
</reference>
<keyword evidence="16" id="KW-0675">Receptor</keyword>
<comment type="similarity">
    <text evidence="11 12">Belongs to the TonB-dependent receptor family.</text>
</comment>
<dbReference type="GO" id="GO:0006826">
    <property type="term" value="P:iron ion transport"/>
    <property type="evidence" value="ECO:0007669"/>
    <property type="project" value="UniProtKB-KW"/>
</dbReference>
<dbReference type="PROSITE" id="PS52016">
    <property type="entry name" value="TONB_DEPENDENT_REC_3"/>
    <property type="match status" value="1"/>
</dbReference>
<dbReference type="InterPro" id="IPR036942">
    <property type="entry name" value="Beta-barrel_TonB_sf"/>
</dbReference>
<accession>A0A9J6RMQ7</accession>
<sequence length="776" mass="85049">MKKSSLALAIGATLSTPFALAQEVQSWAIEEVIVTSQKRMQTLQDIPIAVSAFTGDFIADANITDVKSLTTLTPGVTGDSDDSFLDTINIRGIVTNDFGVGAEPSIGLYQDGVYLGRTGGAVTSFFDIEMVEVVKGPQGTLFGRNSSAGAISMSTKKPSEEQTGSVALGLGEDNLVSFDGMINIPLNDEFAVRAAVYHEEQDGWLKNIETGNKYGGINIDAMRLSFGYTGEALTAVLSLEYEDREGDGTVYTVQNADGSAFNGWNAPTSKYDEVASDLGDASHDEADVWGATLTLEYDLSDEYALTSITGIRGHNYSYLEDFDGSAFAIDHYSQNQEQKYYSQEFRINYEGEGSITWFAGVSYYKEELDAVIGDSYDEETQCNFAIASYYGLSDIDQGGCASYYYFAYYGGGAAGAGYVTERREVDAEYDGWGVYGDITWAATEDLEVTLGARYTEDSRNFGLWMKEDVGFNNPSIFNGAAYTDGFIYADESWSNLSPRLAVNYYINYDISVYANISQGYKAGGFNSSDLSYSDGLTTTDFLIDALTGGDGNATDYAMIEEFDQEEVTNTEIGIKSKWWDSRIEAKASVFQYSFDDYQVNFFDVDANATKVANAGDAEGQGIEADIRILPTANLDIYLGVAFLDTELTKLKAAAVCDTDCEGNTLPGTVKSSYALVGTYTLPLERSEVRFTVENFYQSDAPVDFDGRRDLRADSYSKINLRTVYSHDDGWTAEAYVENLTNEEYYKGAAYGDFSIGAHKFSPARQRTVGVNLRYDF</sequence>
<keyword evidence="13" id="KW-0732">Signal</keyword>
<dbReference type="InterPro" id="IPR012910">
    <property type="entry name" value="Plug_dom"/>
</dbReference>
<dbReference type="Proteomes" id="UP001069090">
    <property type="component" value="Unassembled WGS sequence"/>
</dbReference>
<dbReference type="Gene3D" id="2.40.170.20">
    <property type="entry name" value="TonB-dependent receptor, beta-barrel domain"/>
    <property type="match status" value="1"/>
</dbReference>
<evidence type="ECO:0000256" key="1">
    <source>
        <dbReference type="ARBA" id="ARBA00004571"/>
    </source>
</evidence>
<evidence type="ECO:0000256" key="12">
    <source>
        <dbReference type="RuleBase" id="RU003357"/>
    </source>
</evidence>
<feature type="domain" description="TonB-dependent receptor plug" evidence="15">
    <location>
        <begin position="43"/>
        <end position="150"/>
    </location>
</feature>
<comment type="caution">
    <text evidence="16">The sequence shown here is derived from an EMBL/GenBank/DDBJ whole genome shotgun (WGS) entry which is preliminary data.</text>
</comment>
<dbReference type="GO" id="GO:0009279">
    <property type="term" value="C:cell outer membrane"/>
    <property type="evidence" value="ECO:0007669"/>
    <property type="project" value="UniProtKB-SubCell"/>
</dbReference>
<dbReference type="SUPFAM" id="SSF56935">
    <property type="entry name" value="Porins"/>
    <property type="match status" value="1"/>
</dbReference>
<dbReference type="Pfam" id="PF07715">
    <property type="entry name" value="Plug"/>
    <property type="match status" value="1"/>
</dbReference>
<organism evidence="16 17">
    <name type="scientific">Dasania phycosphaerae</name>
    <dbReference type="NCBI Taxonomy" id="2950436"/>
    <lineage>
        <taxon>Bacteria</taxon>
        <taxon>Pseudomonadati</taxon>
        <taxon>Pseudomonadota</taxon>
        <taxon>Gammaproteobacteria</taxon>
        <taxon>Cellvibrionales</taxon>
        <taxon>Spongiibacteraceae</taxon>
        <taxon>Dasania</taxon>
    </lineage>
</organism>
<feature type="domain" description="TonB-dependent receptor-like beta-barrel" evidence="14">
    <location>
        <begin position="245"/>
        <end position="739"/>
    </location>
</feature>
<dbReference type="AlphaFoldDB" id="A0A9J6RMQ7"/>
<keyword evidence="4" id="KW-0410">Iron transport</keyword>
<gene>
    <name evidence="16" type="ORF">O0V09_09685</name>
</gene>
<keyword evidence="8 12" id="KW-0798">TonB box</keyword>
<evidence type="ECO:0000259" key="14">
    <source>
        <dbReference type="Pfam" id="PF00593"/>
    </source>
</evidence>
<evidence type="ECO:0000256" key="3">
    <source>
        <dbReference type="ARBA" id="ARBA00022452"/>
    </source>
</evidence>
<dbReference type="Pfam" id="PF00593">
    <property type="entry name" value="TonB_dep_Rec_b-barrel"/>
    <property type="match status" value="1"/>
</dbReference>
<evidence type="ECO:0000313" key="16">
    <source>
        <dbReference type="EMBL" id="MCZ0865472.1"/>
    </source>
</evidence>
<keyword evidence="9 11" id="KW-0472">Membrane</keyword>
<keyword evidence="2 11" id="KW-0813">Transport</keyword>
<keyword evidence="17" id="KW-1185">Reference proteome</keyword>
<name>A0A9J6RMQ7_9GAMM</name>
<evidence type="ECO:0000256" key="13">
    <source>
        <dbReference type="SAM" id="SignalP"/>
    </source>
</evidence>
<dbReference type="RefSeq" id="WP_258331620.1">
    <property type="nucleotide sequence ID" value="NZ_JAPTGG010000007.1"/>
</dbReference>
<feature type="signal peptide" evidence="13">
    <location>
        <begin position="1"/>
        <end position="21"/>
    </location>
</feature>
<comment type="subcellular location">
    <subcellularLocation>
        <location evidence="1 11">Cell outer membrane</location>
        <topology evidence="1 11">Multi-pass membrane protein</topology>
    </subcellularLocation>
</comment>
<evidence type="ECO:0000256" key="9">
    <source>
        <dbReference type="ARBA" id="ARBA00023136"/>
    </source>
</evidence>
<evidence type="ECO:0000256" key="4">
    <source>
        <dbReference type="ARBA" id="ARBA00022496"/>
    </source>
</evidence>
<keyword evidence="3 11" id="KW-1134">Transmembrane beta strand</keyword>
<dbReference type="PANTHER" id="PTHR32552:SF81">
    <property type="entry name" value="TONB-DEPENDENT OUTER MEMBRANE RECEPTOR"/>
    <property type="match status" value="1"/>
</dbReference>
<dbReference type="InterPro" id="IPR039426">
    <property type="entry name" value="TonB-dep_rcpt-like"/>
</dbReference>
<evidence type="ECO:0000259" key="15">
    <source>
        <dbReference type="Pfam" id="PF07715"/>
    </source>
</evidence>
<evidence type="ECO:0000256" key="7">
    <source>
        <dbReference type="ARBA" id="ARBA00023065"/>
    </source>
</evidence>
<evidence type="ECO:0000256" key="6">
    <source>
        <dbReference type="ARBA" id="ARBA00023004"/>
    </source>
</evidence>
<protein>
    <submittedName>
        <fullName evidence="16">TonB-dependent receptor</fullName>
    </submittedName>
</protein>
<proteinExistence type="inferred from homology"/>
<evidence type="ECO:0000256" key="10">
    <source>
        <dbReference type="ARBA" id="ARBA00023237"/>
    </source>
</evidence>
<dbReference type="PANTHER" id="PTHR32552">
    <property type="entry name" value="FERRICHROME IRON RECEPTOR-RELATED"/>
    <property type="match status" value="1"/>
</dbReference>
<evidence type="ECO:0000313" key="17">
    <source>
        <dbReference type="Proteomes" id="UP001069090"/>
    </source>
</evidence>
<keyword evidence="10 11" id="KW-0998">Cell outer membrane</keyword>
<evidence type="ECO:0000256" key="8">
    <source>
        <dbReference type="ARBA" id="ARBA00023077"/>
    </source>
</evidence>
<keyword evidence="5 11" id="KW-0812">Transmembrane</keyword>
<evidence type="ECO:0000256" key="2">
    <source>
        <dbReference type="ARBA" id="ARBA00022448"/>
    </source>
</evidence>
<dbReference type="InterPro" id="IPR000531">
    <property type="entry name" value="Beta-barrel_TonB"/>
</dbReference>
<keyword evidence="6" id="KW-0408">Iron</keyword>